<evidence type="ECO:0000259" key="4">
    <source>
        <dbReference type="PROSITE" id="PS50022"/>
    </source>
</evidence>
<dbReference type="AlphaFoldDB" id="A0AAW8F2X5"/>
<dbReference type="Pfam" id="PF00754">
    <property type="entry name" value="F5_F8_type_C"/>
    <property type="match status" value="2"/>
</dbReference>
<feature type="domain" description="F5/8 type C" evidence="4">
    <location>
        <begin position="450"/>
        <end position="587"/>
    </location>
</feature>
<dbReference type="SUPFAM" id="SSF56300">
    <property type="entry name" value="Metallo-dependent phosphatases"/>
    <property type="match status" value="1"/>
</dbReference>
<feature type="domain" description="F5/8 type C" evidence="4">
    <location>
        <begin position="287"/>
        <end position="426"/>
    </location>
</feature>
<dbReference type="EMBL" id="JAUSXV010000001">
    <property type="protein sequence ID" value="MDQ0649340.1"/>
    <property type="molecule type" value="Genomic_DNA"/>
</dbReference>
<dbReference type="RefSeq" id="WP_307298626.1">
    <property type="nucleotide sequence ID" value="NZ_JAUSXV010000001.1"/>
</dbReference>
<evidence type="ECO:0000313" key="6">
    <source>
        <dbReference type="Proteomes" id="UP001244427"/>
    </source>
</evidence>
<dbReference type="Gene3D" id="3.60.21.10">
    <property type="match status" value="1"/>
</dbReference>
<evidence type="ECO:0000256" key="3">
    <source>
        <dbReference type="SAM" id="SignalP"/>
    </source>
</evidence>
<keyword evidence="6" id="KW-1185">Reference proteome</keyword>
<dbReference type="InterPro" id="IPR000400">
    <property type="entry name" value="Glyco_hydro_46"/>
</dbReference>
<dbReference type="Pfam" id="PF00149">
    <property type="entry name" value="Metallophos"/>
    <property type="match status" value="1"/>
</dbReference>
<dbReference type="PROSITE" id="PS60000">
    <property type="entry name" value="CHITOSANASE_46_80"/>
    <property type="match status" value="1"/>
</dbReference>
<comment type="caution">
    <text evidence="5">The sequence shown here is derived from an EMBL/GenBank/DDBJ whole genome shotgun (WGS) entry which is preliminary data.</text>
</comment>
<dbReference type="GO" id="GO:0005576">
    <property type="term" value="C:extracellular region"/>
    <property type="evidence" value="ECO:0007669"/>
    <property type="project" value="InterPro"/>
</dbReference>
<dbReference type="InterPro" id="IPR023346">
    <property type="entry name" value="Lysozyme-like_dom_sf"/>
</dbReference>
<gene>
    <name evidence="5" type="ORF">QFZ53_003536</name>
</gene>
<dbReference type="Gene3D" id="2.60.120.260">
    <property type="entry name" value="Galactose-binding domain-like"/>
    <property type="match status" value="2"/>
</dbReference>
<evidence type="ECO:0000256" key="2">
    <source>
        <dbReference type="SAM" id="MobiDB-lite"/>
    </source>
</evidence>
<evidence type="ECO:0000256" key="1">
    <source>
        <dbReference type="ARBA" id="ARBA00022729"/>
    </source>
</evidence>
<sequence>MRQRRPLLALLAAAIVIPLSGLIATSAQAATTVSLRDPVKREIAQEIVTSAENSVLDWYNRYDYIEDIDDGRGYTGGIIGFTSGTSDMLELVERYTKKYPSNGLAKYLPALRSVDGTDSHAGLGSAYEAAWKAEGAKAAFQRAQRDLTREWYFDPSVDLGLSDKIGALGQFIYYDAAVVHGFDGMQDIRTEARKKAKTPAEGGNETTYLNAFLDARVIEMQKEAAHEDVTRIETAQRVWLRAGNLNLDTPLNWSVYGEAFSIPSNPTPRWPLDEIGGPNPTSSPTPTASPTQNPGTATLISKNKPVTASTVEATGFEAAKAVDGNATTRWASVEGVDPQWVRIDLGTGSTVNKVVLKWEAAYASKYRIETSNDGTTWTTLATEAAGNGGTDEFTNLTGTGRYLRIYGTARGTAYGYSLYEAEVYGTAGTGGGSTPTPTPTPTQTSTPTPTPTTTPGTAALISKNKPVTASTVEGTGFEAAKAVDGNATTRWSSVEGVDPQWVRIDLGTGAAVSKVVLKWEAAYASKYRIEMSADGATWSTLATEAAGNGGTDEFTNLNGTGRYLRIYGTARGTAYGYSLFEVEAYGTAGTDGGNPGGTTFRVVGAGDIAGTGCSAPSSGCQHFATATLAQSLNPAFYITMGDMAYDDGHFEDFMNNYDKSWGKFKNNTWPVPGNHESYDTDYNEETEKGDEKAYRDYFGARATPQGKMWYSYDYGNWHFIALNSNRFDEQAQIDWIKADLAASTKQCTVAYYHHPAFTSGTHGNEGVSDEVWGLMANAGVELVINGHDHDYERFAPQSATGAAAANGTVEIVAGMGGVNLTGYENVKPNSVKRVGDKYGVLQLDFTDSSVTTKLIAVGGAVADTSTITCH</sequence>
<dbReference type="GO" id="GO:0005975">
    <property type="term" value="P:carbohydrate metabolic process"/>
    <property type="evidence" value="ECO:0007669"/>
    <property type="project" value="InterPro"/>
</dbReference>
<dbReference type="Gene3D" id="1.20.141.10">
    <property type="entry name" value="Chitosanase, subunit A, domain 1"/>
    <property type="match status" value="1"/>
</dbReference>
<dbReference type="CDD" id="cd00978">
    <property type="entry name" value="chitosanase_GH46"/>
    <property type="match status" value="1"/>
</dbReference>
<dbReference type="PROSITE" id="PS50022">
    <property type="entry name" value="FA58C_3"/>
    <property type="match status" value="2"/>
</dbReference>
<dbReference type="Gene3D" id="3.30.386.10">
    <property type="entry name" value="Chitosanase, subunit A, domain 2"/>
    <property type="match status" value="1"/>
</dbReference>
<feature type="compositionally biased region" description="Low complexity" evidence="2">
    <location>
        <begin position="278"/>
        <end position="294"/>
    </location>
</feature>
<feature type="region of interest" description="Disordered" evidence="2">
    <location>
        <begin position="428"/>
        <end position="459"/>
    </location>
</feature>
<accession>A0AAW8F2X5</accession>
<dbReference type="InterPro" id="IPR008979">
    <property type="entry name" value="Galactose-bd-like_sf"/>
</dbReference>
<dbReference type="SUPFAM" id="SSF49785">
    <property type="entry name" value="Galactose-binding domain-like"/>
    <property type="match status" value="2"/>
</dbReference>
<dbReference type="SUPFAM" id="SSF53955">
    <property type="entry name" value="Lysozyme-like"/>
    <property type="match status" value="1"/>
</dbReference>
<dbReference type="InterPro" id="IPR023099">
    <property type="entry name" value="Glyco_hydro_46_N"/>
</dbReference>
<feature type="signal peptide" evidence="3">
    <location>
        <begin position="1"/>
        <end position="29"/>
    </location>
</feature>
<dbReference type="GO" id="GO:0003993">
    <property type="term" value="F:acid phosphatase activity"/>
    <property type="evidence" value="ECO:0007669"/>
    <property type="project" value="InterPro"/>
</dbReference>
<dbReference type="InterPro" id="IPR004843">
    <property type="entry name" value="Calcineurin-like_PHP"/>
</dbReference>
<evidence type="ECO:0000313" key="5">
    <source>
        <dbReference type="EMBL" id="MDQ0649340.1"/>
    </source>
</evidence>
<reference evidence="5 6" key="1">
    <citation type="submission" date="2023-07" db="EMBL/GenBank/DDBJ databases">
        <title>Comparative genomics of wheat-associated soil bacteria to identify genetic determinants of phenazine resistance.</title>
        <authorList>
            <person name="Mouncey N."/>
        </authorList>
    </citation>
    <scope>NUCLEOTIDE SEQUENCE [LARGE SCALE GENOMIC DNA]</scope>
    <source>
        <strain evidence="5 6">W4I9-1</strain>
    </source>
</reference>
<dbReference type="InterPro" id="IPR000421">
    <property type="entry name" value="FA58C"/>
</dbReference>
<dbReference type="Proteomes" id="UP001244427">
    <property type="component" value="Unassembled WGS sequence"/>
</dbReference>
<dbReference type="InterPro" id="IPR029052">
    <property type="entry name" value="Metallo-depent_PP-like"/>
</dbReference>
<dbReference type="GO" id="GO:0016977">
    <property type="term" value="F:chitosanase activity"/>
    <property type="evidence" value="ECO:0007669"/>
    <property type="project" value="InterPro"/>
</dbReference>
<dbReference type="PANTHER" id="PTHR22953:SF153">
    <property type="entry name" value="PURPLE ACID PHOSPHATASE"/>
    <property type="match status" value="1"/>
</dbReference>
<name>A0AAW8F2X5_9MICO</name>
<protein>
    <recommendedName>
        <fullName evidence="4">F5/8 type C domain-containing protein</fullName>
    </recommendedName>
</protein>
<feature type="compositionally biased region" description="Low complexity" evidence="2">
    <location>
        <begin position="441"/>
        <end position="458"/>
    </location>
</feature>
<dbReference type="PANTHER" id="PTHR22953">
    <property type="entry name" value="ACID PHOSPHATASE RELATED"/>
    <property type="match status" value="1"/>
</dbReference>
<organism evidence="5 6">
    <name type="scientific">Microbacterium natoriense</name>
    <dbReference type="NCBI Taxonomy" id="284570"/>
    <lineage>
        <taxon>Bacteria</taxon>
        <taxon>Bacillati</taxon>
        <taxon>Actinomycetota</taxon>
        <taxon>Actinomycetes</taxon>
        <taxon>Micrococcales</taxon>
        <taxon>Microbacteriaceae</taxon>
        <taxon>Microbacterium</taxon>
    </lineage>
</organism>
<dbReference type="InterPro" id="IPR039331">
    <property type="entry name" value="PAPs-like"/>
</dbReference>
<dbReference type="SMART" id="SM00231">
    <property type="entry name" value="FA58C"/>
    <property type="match status" value="2"/>
</dbReference>
<feature type="region of interest" description="Disordered" evidence="2">
    <location>
        <begin position="266"/>
        <end position="300"/>
    </location>
</feature>
<proteinExistence type="predicted"/>
<dbReference type="Pfam" id="PF01374">
    <property type="entry name" value="Glyco_hydro_46"/>
    <property type="match status" value="1"/>
</dbReference>
<keyword evidence="1 3" id="KW-0732">Signal</keyword>
<feature type="chain" id="PRO_5043633905" description="F5/8 type C domain-containing protein" evidence="3">
    <location>
        <begin position="30"/>
        <end position="870"/>
    </location>
</feature>